<keyword evidence="5" id="KW-1185">Reference proteome</keyword>
<dbReference type="Gene3D" id="1.10.260.40">
    <property type="entry name" value="lambda repressor-like DNA-binding domains"/>
    <property type="match status" value="1"/>
</dbReference>
<dbReference type="RefSeq" id="WP_199493908.1">
    <property type="nucleotide sequence ID" value="NZ_JAEMOO010000005.1"/>
</dbReference>
<evidence type="ECO:0000313" key="5">
    <source>
        <dbReference type="Proteomes" id="UP000655994"/>
    </source>
</evidence>
<proteinExistence type="predicted"/>
<dbReference type="Proteomes" id="UP000621390">
    <property type="component" value="Unassembled WGS sequence"/>
</dbReference>
<organism evidence="3 4">
    <name type="scientific">Idiomarina abyssalis</name>
    <dbReference type="NCBI Taxonomy" id="86102"/>
    <lineage>
        <taxon>Bacteria</taxon>
        <taxon>Pseudomonadati</taxon>
        <taxon>Pseudomonadota</taxon>
        <taxon>Gammaproteobacteria</taxon>
        <taxon>Alteromonadales</taxon>
        <taxon>Idiomarinaceae</taxon>
        <taxon>Idiomarina</taxon>
    </lineage>
</organism>
<protein>
    <submittedName>
        <fullName evidence="3">XRE family transcriptional regulator</fullName>
    </submittedName>
</protein>
<dbReference type="GO" id="GO:0003677">
    <property type="term" value="F:DNA binding"/>
    <property type="evidence" value="ECO:0007669"/>
    <property type="project" value="InterPro"/>
</dbReference>
<dbReference type="AlphaFoldDB" id="A0A8I1KGZ7"/>
<dbReference type="EMBL" id="JAEMOS010000011">
    <property type="protein sequence ID" value="MBJ7266094.1"/>
    <property type="molecule type" value="Genomic_DNA"/>
</dbReference>
<comment type="caution">
    <text evidence="3">The sequence shown here is derived from an EMBL/GenBank/DDBJ whole genome shotgun (WGS) entry which is preliminary data.</text>
</comment>
<evidence type="ECO:0000313" key="3">
    <source>
        <dbReference type="EMBL" id="MBJ7316233.1"/>
    </source>
</evidence>
<sequence>MHTAINENQLQDCNAENMRRVSELTTSLIKDDNEAAEYYRMDLKAQLMAFVWGEIEDKGLTQSEAADILDVSQGRVSHLKNIRLDKFRIDNLLIMAYKLGHEFTLKSNTVK</sequence>
<evidence type="ECO:0000313" key="4">
    <source>
        <dbReference type="Proteomes" id="UP000621390"/>
    </source>
</evidence>
<gene>
    <name evidence="2" type="ORF">JHC10_03950</name>
    <name evidence="3" type="ORF">JHC11_09600</name>
</gene>
<dbReference type="Pfam" id="PF13744">
    <property type="entry name" value="HTH_37"/>
    <property type="match status" value="1"/>
</dbReference>
<dbReference type="InterPro" id="IPR010982">
    <property type="entry name" value="Lambda_DNA-bd_dom_sf"/>
</dbReference>
<reference evidence="3 5" key="1">
    <citation type="submission" date="2020-09" db="EMBL/GenBank/DDBJ databases">
        <title>Draft Genomes of Bacterial Isolates from North Pond Shallow Sediments.</title>
        <authorList>
            <person name="Kiel Reese B."/>
            <person name="Mullis M."/>
            <person name="Weisend R.E."/>
        </authorList>
    </citation>
    <scope>NUCLEOTIDE SEQUENCE</scope>
    <source>
        <strain evidence="3">KJE-2</strain>
        <strain evidence="2 5">KJE-3</strain>
    </source>
</reference>
<dbReference type="EMBL" id="JAEMOP010000009">
    <property type="protein sequence ID" value="MBJ7316233.1"/>
    <property type="molecule type" value="Genomic_DNA"/>
</dbReference>
<dbReference type="InterPro" id="IPR039554">
    <property type="entry name" value="HigA2-like_HTH"/>
</dbReference>
<evidence type="ECO:0000313" key="2">
    <source>
        <dbReference type="EMBL" id="MBJ7266094.1"/>
    </source>
</evidence>
<dbReference type="Proteomes" id="UP000655994">
    <property type="component" value="Unassembled WGS sequence"/>
</dbReference>
<accession>A0A8I1KGZ7</accession>
<evidence type="ECO:0000259" key="1">
    <source>
        <dbReference type="Pfam" id="PF13744"/>
    </source>
</evidence>
<dbReference type="SUPFAM" id="SSF47413">
    <property type="entry name" value="lambda repressor-like DNA-binding domains"/>
    <property type="match status" value="1"/>
</dbReference>
<feature type="domain" description="HigA2-like helix-turn-helix" evidence="1">
    <location>
        <begin position="34"/>
        <end position="104"/>
    </location>
</feature>
<dbReference type="CDD" id="cd00093">
    <property type="entry name" value="HTH_XRE"/>
    <property type="match status" value="1"/>
</dbReference>
<dbReference type="InterPro" id="IPR001387">
    <property type="entry name" value="Cro/C1-type_HTH"/>
</dbReference>
<name>A0A8I1KGZ7_9GAMM</name>